<dbReference type="GO" id="GO:0031119">
    <property type="term" value="P:tRNA pseudouridine synthesis"/>
    <property type="evidence" value="ECO:0007669"/>
    <property type="project" value="UniProtKB-UniRule"/>
</dbReference>
<dbReference type="InterPro" id="IPR050170">
    <property type="entry name" value="TruD_pseudoU_synthase"/>
</dbReference>
<comment type="catalytic activity">
    <reaction evidence="4">
        <text>uridine(13) in tRNA = pseudouridine(13) in tRNA</text>
        <dbReference type="Rhea" id="RHEA:42540"/>
        <dbReference type="Rhea" id="RHEA-COMP:10105"/>
        <dbReference type="Rhea" id="RHEA-COMP:10106"/>
        <dbReference type="ChEBI" id="CHEBI:65314"/>
        <dbReference type="ChEBI" id="CHEBI:65315"/>
        <dbReference type="EC" id="5.4.99.27"/>
    </reaction>
</comment>
<dbReference type="PANTHER" id="PTHR47811:SF1">
    <property type="entry name" value="TRNA PSEUDOURIDINE SYNTHASE D"/>
    <property type="match status" value="1"/>
</dbReference>
<evidence type="ECO:0000313" key="7">
    <source>
        <dbReference type="Proteomes" id="UP000294575"/>
    </source>
</evidence>
<feature type="active site" description="Nucleophile" evidence="4">
    <location>
        <position position="81"/>
    </location>
</feature>
<dbReference type="InterPro" id="IPR043165">
    <property type="entry name" value="TruD_insert_sf"/>
</dbReference>
<dbReference type="Proteomes" id="UP000294575">
    <property type="component" value="Unassembled WGS sequence"/>
</dbReference>
<dbReference type="PROSITE" id="PS01268">
    <property type="entry name" value="UPF0024"/>
    <property type="match status" value="1"/>
</dbReference>
<evidence type="ECO:0000256" key="2">
    <source>
        <dbReference type="ARBA" id="ARBA00022694"/>
    </source>
</evidence>
<name>A0A4R6UAY6_9GAMM</name>
<feature type="domain" description="TRUD" evidence="5">
    <location>
        <begin position="156"/>
        <end position="302"/>
    </location>
</feature>
<evidence type="ECO:0000256" key="1">
    <source>
        <dbReference type="ARBA" id="ARBA00007953"/>
    </source>
</evidence>
<proteinExistence type="inferred from homology"/>
<evidence type="ECO:0000313" key="6">
    <source>
        <dbReference type="EMBL" id="TDQ40234.1"/>
    </source>
</evidence>
<dbReference type="InterPro" id="IPR042214">
    <property type="entry name" value="TruD_catalytic"/>
</dbReference>
<keyword evidence="2 4" id="KW-0819">tRNA processing</keyword>
<evidence type="ECO:0000259" key="5">
    <source>
        <dbReference type="PROSITE" id="PS50984"/>
    </source>
</evidence>
<dbReference type="Gene3D" id="3.30.2340.10">
    <property type="entry name" value="TruD, insertion domain"/>
    <property type="match status" value="1"/>
</dbReference>
<comment type="caution">
    <text evidence="6">The sequence shown here is derived from an EMBL/GenBank/DDBJ whole genome shotgun (WGS) entry which is preliminary data.</text>
</comment>
<dbReference type="InterPro" id="IPR020103">
    <property type="entry name" value="PsdUridine_synth_cat_dom_sf"/>
</dbReference>
<accession>A0A4R6UAY6</accession>
<comment type="function">
    <text evidence="4">Responsible for synthesis of pseudouridine from uracil-13 in transfer RNAs.</text>
</comment>
<dbReference type="GO" id="GO:0005829">
    <property type="term" value="C:cytosol"/>
    <property type="evidence" value="ECO:0007669"/>
    <property type="project" value="TreeGrafter"/>
</dbReference>
<dbReference type="NCBIfam" id="NF002153">
    <property type="entry name" value="PRK00984.1-2"/>
    <property type="match status" value="1"/>
</dbReference>
<organism evidence="6 7">
    <name type="scientific">Thiopseudomonas denitrificans</name>
    <dbReference type="NCBI Taxonomy" id="1501432"/>
    <lineage>
        <taxon>Bacteria</taxon>
        <taxon>Pseudomonadati</taxon>
        <taxon>Pseudomonadota</taxon>
        <taxon>Gammaproteobacteria</taxon>
        <taxon>Pseudomonadales</taxon>
        <taxon>Pseudomonadaceae</taxon>
        <taxon>Thiopseudomonas</taxon>
    </lineage>
</organism>
<dbReference type="EMBL" id="SNYK01000001">
    <property type="protein sequence ID" value="TDQ40234.1"/>
    <property type="molecule type" value="Genomic_DNA"/>
</dbReference>
<dbReference type="CDD" id="cd02575">
    <property type="entry name" value="PseudoU_synth_EcTruD"/>
    <property type="match status" value="1"/>
</dbReference>
<dbReference type="SUPFAM" id="SSF55120">
    <property type="entry name" value="Pseudouridine synthase"/>
    <property type="match status" value="1"/>
</dbReference>
<dbReference type="RefSeq" id="WP_101496927.1">
    <property type="nucleotide sequence ID" value="NZ_LNJZ01000007.1"/>
</dbReference>
<comment type="similarity">
    <text evidence="1 4">Belongs to the pseudouridine synthase TruD family.</text>
</comment>
<dbReference type="PROSITE" id="PS50984">
    <property type="entry name" value="TRUD"/>
    <property type="match status" value="1"/>
</dbReference>
<dbReference type="GO" id="GO:0160150">
    <property type="term" value="F:tRNA pseudouridine(13) synthase activity"/>
    <property type="evidence" value="ECO:0007669"/>
    <property type="project" value="UniProtKB-EC"/>
</dbReference>
<dbReference type="PANTHER" id="PTHR47811">
    <property type="entry name" value="TRNA PSEUDOURIDINE SYNTHASE D"/>
    <property type="match status" value="1"/>
</dbReference>
<keyword evidence="3 4" id="KW-0413">Isomerase</keyword>
<protein>
    <recommendedName>
        <fullName evidence="4">tRNA pseudouridine synthase D</fullName>
        <ecNumber evidence="4">5.4.99.27</ecNumber>
    </recommendedName>
    <alternativeName>
        <fullName evidence="4">tRNA pseudouridine(13) synthase</fullName>
    </alternativeName>
    <alternativeName>
        <fullName evidence="4">tRNA pseudouridylate synthase D</fullName>
    </alternativeName>
    <alternativeName>
        <fullName evidence="4">tRNA-uridine isomerase D</fullName>
    </alternativeName>
</protein>
<sequence length="351" mass="39083">MTDTALLGPTAWGRPCGRAVLKASAEDFQVNEVLDIPLSGSGEHLWLLVEKRELNTEEAVRILSRTFGLAQKFISYAGLKDRQALTRQWFSLHVPGRELDTAALQHAQLHIRQAVRHGRKLQRGAHSANGFVVRLTGVQADRQCLEQRLQQIADGGVPNYYGPQRFGHDGHNLHQARHYAAGGQLPERRNLRSRLLSTARSALFNRMLAQRVADGSWNRALPGDVLSFTQSRSFFLAGVEECADPRLALLDLHPTAALWGVGELPSQEGMLAIEQTVAAAEPALCRWLEQAGLKQERRILRLPVRDLQWSWPADDCLQLEFVLPTGCFATSVLRELVELVTVEGDDPQCES</sequence>
<dbReference type="AlphaFoldDB" id="A0A4R6UAY6"/>
<dbReference type="EC" id="5.4.99.27" evidence="4"/>
<gene>
    <name evidence="4" type="primary">truD</name>
    <name evidence="6" type="ORF">DFQ45_101369</name>
</gene>
<dbReference type="InterPro" id="IPR011760">
    <property type="entry name" value="PsdUridine_synth_TruD_insert"/>
</dbReference>
<dbReference type="InterPro" id="IPR020119">
    <property type="entry name" value="PsdUridine_synth_TruD_CS"/>
</dbReference>
<dbReference type="HAMAP" id="MF_01082">
    <property type="entry name" value="TruD"/>
    <property type="match status" value="1"/>
</dbReference>
<dbReference type="InterPro" id="IPR001656">
    <property type="entry name" value="PsdUridine_synth_TruD"/>
</dbReference>
<dbReference type="Gene3D" id="3.30.2350.20">
    <property type="entry name" value="TruD, catalytic domain"/>
    <property type="match status" value="1"/>
</dbReference>
<reference evidence="6 7" key="1">
    <citation type="submission" date="2019-03" db="EMBL/GenBank/DDBJ databases">
        <title>Genomic Encyclopedia of Type Strains, Phase IV (KMG-IV): sequencing the most valuable type-strain genomes for metagenomic binning, comparative biology and taxonomic classification.</title>
        <authorList>
            <person name="Goeker M."/>
        </authorList>
    </citation>
    <scope>NUCLEOTIDE SEQUENCE [LARGE SCALE GENOMIC DNA]</scope>
    <source>
        <strain evidence="6 7">DSM 28679</strain>
    </source>
</reference>
<evidence type="ECO:0000256" key="3">
    <source>
        <dbReference type="ARBA" id="ARBA00023235"/>
    </source>
</evidence>
<dbReference type="Pfam" id="PF01142">
    <property type="entry name" value="TruD"/>
    <property type="match status" value="2"/>
</dbReference>
<keyword evidence="7" id="KW-1185">Reference proteome</keyword>
<evidence type="ECO:0000256" key="4">
    <source>
        <dbReference type="HAMAP-Rule" id="MF_01082"/>
    </source>
</evidence>
<dbReference type="OrthoDB" id="1550679at2"/>
<dbReference type="GO" id="GO:0003723">
    <property type="term" value="F:RNA binding"/>
    <property type="evidence" value="ECO:0007669"/>
    <property type="project" value="InterPro"/>
</dbReference>